<evidence type="ECO:0000313" key="2">
    <source>
        <dbReference type="Proteomes" id="UP001642360"/>
    </source>
</evidence>
<dbReference type="AlphaFoldDB" id="A0ABC8RBY0"/>
<dbReference type="EMBL" id="CAUOFW020001093">
    <property type="protein sequence ID" value="CAK9141060.1"/>
    <property type="molecule type" value="Genomic_DNA"/>
</dbReference>
<comment type="caution">
    <text evidence="1">The sequence shown here is derived from an EMBL/GenBank/DDBJ whole genome shotgun (WGS) entry which is preliminary data.</text>
</comment>
<accession>A0ABC8RBY0</accession>
<sequence>LLNNGSEDETESVEGLQDAYNGIYNECLKQGEKLFSLLLRLKTSEDKKKALHVNLVKSNAYICGLVEEMKSLHDKVSFLERKSTIGF</sequence>
<protein>
    <submittedName>
        <fullName evidence="1">Uncharacterized protein</fullName>
    </submittedName>
</protein>
<name>A0ABC8RBY0_9AQUA</name>
<evidence type="ECO:0000313" key="1">
    <source>
        <dbReference type="EMBL" id="CAK9141060.1"/>
    </source>
</evidence>
<organism evidence="1 2">
    <name type="scientific">Ilex paraguariensis</name>
    <name type="common">yerba mate</name>
    <dbReference type="NCBI Taxonomy" id="185542"/>
    <lineage>
        <taxon>Eukaryota</taxon>
        <taxon>Viridiplantae</taxon>
        <taxon>Streptophyta</taxon>
        <taxon>Embryophyta</taxon>
        <taxon>Tracheophyta</taxon>
        <taxon>Spermatophyta</taxon>
        <taxon>Magnoliopsida</taxon>
        <taxon>eudicotyledons</taxon>
        <taxon>Gunneridae</taxon>
        <taxon>Pentapetalae</taxon>
        <taxon>asterids</taxon>
        <taxon>campanulids</taxon>
        <taxon>Aquifoliales</taxon>
        <taxon>Aquifoliaceae</taxon>
        <taxon>Ilex</taxon>
    </lineage>
</organism>
<keyword evidence="2" id="KW-1185">Reference proteome</keyword>
<gene>
    <name evidence="1" type="ORF">ILEXP_LOCUS8582</name>
</gene>
<reference evidence="1 2" key="1">
    <citation type="submission" date="2024-02" db="EMBL/GenBank/DDBJ databases">
        <authorList>
            <person name="Vignale AGUSTIN F."/>
            <person name="Sosa J E."/>
            <person name="Modenutti C."/>
        </authorList>
    </citation>
    <scope>NUCLEOTIDE SEQUENCE [LARGE SCALE GENOMIC DNA]</scope>
</reference>
<proteinExistence type="predicted"/>
<dbReference type="Proteomes" id="UP001642360">
    <property type="component" value="Unassembled WGS sequence"/>
</dbReference>
<feature type="non-terminal residue" evidence="1">
    <location>
        <position position="1"/>
    </location>
</feature>